<feature type="coiled-coil region" evidence="1">
    <location>
        <begin position="222"/>
        <end position="256"/>
    </location>
</feature>
<feature type="signal peptide" evidence="3">
    <location>
        <begin position="1"/>
        <end position="21"/>
    </location>
</feature>
<feature type="region of interest" description="Disordered" evidence="2">
    <location>
        <begin position="62"/>
        <end position="126"/>
    </location>
</feature>
<reference evidence="4 5" key="1">
    <citation type="journal article" date="2013" name="BMC Genomics">
        <title>Comparative genomics of parasitic silkworm microsporidia reveal an association between genome expansion and host adaptation.</title>
        <authorList>
            <person name="Pan G."/>
            <person name="Xu J."/>
            <person name="Li T."/>
            <person name="Xia Q."/>
            <person name="Liu S.L."/>
            <person name="Zhang G."/>
            <person name="Li S."/>
            <person name="Li C."/>
            <person name="Liu H."/>
            <person name="Yang L."/>
            <person name="Liu T."/>
            <person name="Zhang X."/>
            <person name="Wu Z."/>
            <person name="Fan W."/>
            <person name="Dang X."/>
            <person name="Xiang H."/>
            <person name="Tao M."/>
            <person name="Li Y."/>
            <person name="Hu J."/>
            <person name="Li Z."/>
            <person name="Lin L."/>
            <person name="Luo J."/>
            <person name="Geng L."/>
            <person name="Wang L."/>
            <person name="Long M."/>
            <person name="Wan Y."/>
            <person name="He N."/>
            <person name="Zhang Z."/>
            <person name="Lu C."/>
            <person name="Keeling P.J."/>
            <person name="Wang J."/>
            <person name="Xiang Z."/>
            <person name="Zhou Z."/>
        </authorList>
    </citation>
    <scope>NUCLEOTIDE SEQUENCE [LARGE SCALE GENOMIC DNA]</scope>
    <source>
        <strain evidence="5">CQ1 / CVCC 102059</strain>
    </source>
</reference>
<dbReference type="VEuPathDB" id="MicrosporidiaDB:NBO_2g0071"/>
<proteinExistence type="predicted"/>
<evidence type="ECO:0000313" key="4">
    <source>
        <dbReference type="EMBL" id="EOB15580.1"/>
    </source>
</evidence>
<evidence type="ECO:0000313" key="5">
    <source>
        <dbReference type="Proteomes" id="UP000016927"/>
    </source>
</evidence>
<gene>
    <name evidence="4" type="ORF">NBO_2g0071</name>
</gene>
<feature type="chain" id="PRO_5004345177" evidence="3">
    <location>
        <begin position="22"/>
        <end position="558"/>
    </location>
</feature>
<name>R0MMW4_NOSB1</name>
<feature type="compositionally biased region" description="Polar residues" evidence="2">
    <location>
        <begin position="330"/>
        <end position="341"/>
    </location>
</feature>
<evidence type="ECO:0000256" key="1">
    <source>
        <dbReference type="SAM" id="Coils"/>
    </source>
</evidence>
<feature type="compositionally biased region" description="Polar residues" evidence="2">
    <location>
        <begin position="96"/>
        <end position="126"/>
    </location>
</feature>
<feature type="region of interest" description="Disordered" evidence="2">
    <location>
        <begin position="326"/>
        <end position="430"/>
    </location>
</feature>
<keyword evidence="5" id="KW-1185">Reference proteome</keyword>
<feature type="compositionally biased region" description="Basic and acidic residues" evidence="2">
    <location>
        <begin position="396"/>
        <end position="411"/>
    </location>
</feature>
<evidence type="ECO:0000256" key="3">
    <source>
        <dbReference type="SAM" id="SignalP"/>
    </source>
</evidence>
<keyword evidence="3" id="KW-0732">Signal</keyword>
<accession>R0MMW4</accession>
<feature type="compositionally biased region" description="Polar residues" evidence="2">
    <location>
        <begin position="412"/>
        <end position="427"/>
    </location>
</feature>
<keyword evidence="1" id="KW-0175">Coiled coil</keyword>
<organism evidence="4 5">
    <name type="scientific">Nosema bombycis (strain CQ1 / CVCC 102059)</name>
    <name type="common">Microsporidian parasite</name>
    <name type="synonym">Pebrine of silkworm</name>
    <dbReference type="NCBI Taxonomy" id="578461"/>
    <lineage>
        <taxon>Eukaryota</taxon>
        <taxon>Fungi</taxon>
        <taxon>Fungi incertae sedis</taxon>
        <taxon>Microsporidia</taxon>
        <taxon>Nosematidae</taxon>
        <taxon>Nosema</taxon>
    </lineage>
</organism>
<protein>
    <submittedName>
        <fullName evidence="4">Uncharacterized protein</fullName>
    </submittedName>
</protein>
<feature type="compositionally biased region" description="Basic residues" evidence="2">
    <location>
        <begin position="378"/>
        <end position="388"/>
    </location>
</feature>
<sequence>MKFTMILGNILLLRFSKEVQPTQPDLLSDNLLPSNEMKQIQQNISEQAQGLKIKLDTALNSDDKSLSSGEKLNTLPPERSNDENAIKLSSEDLDLNNLQTSPDTKSKSNSLTPGIKTSSRENLTSKELLTPNITPSNQKISFQNLETTLAAYPVLKKFLTKLSEPDSLDTYHPNLVIMLKDHPDVRLICATLLKCDTLKSLPQDLDDTFDKDFDFKNFLSEIITNDDELRALQNEMDFLMEQNQDLKEVLRLKNKNADVETLSLNHENLDFESQKKTESLLNHASINILESSPQRLQTSFDKNKSGQISPSVEKTRFAKETIVDFAPESPETQINNSNYSRPQGDDPGPIEHITPVNKNLVDSKKNRPIAIRENTKKDKLKKKIKKPKINSASSKPGDKALEGNPEYDKNINNEINDGPKVNSSVDKNLNHVLNKPTGSFYKNYGNSLSPNNKIPRTSEQKGSFPEQYEHLNPLKPANNIYKDKNFLDKDLPINSNNRLNMGDKTQNEKREIFNNDNPKIARSGKIHNVVSKHQSNKSQHHVTLTFTVNRSKPLINDV</sequence>
<dbReference type="EMBL" id="KB908910">
    <property type="protein sequence ID" value="EOB15580.1"/>
    <property type="molecule type" value="Genomic_DNA"/>
</dbReference>
<dbReference type="HOGENOM" id="CLU_489232_0_0_1"/>
<evidence type="ECO:0000256" key="2">
    <source>
        <dbReference type="SAM" id="MobiDB-lite"/>
    </source>
</evidence>
<dbReference type="Proteomes" id="UP000016927">
    <property type="component" value="Unassembled WGS sequence"/>
</dbReference>
<dbReference type="AlphaFoldDB" id="R0MMW4"/>